<evidence type="ECO:0000313" key="2">
    <source>
        <dbReference type="EMBL" id="OUZ40159.1"/>
    </source>
</evidence>
<dbReference type="SUPFAM" id="SSF53335">
    <property type="entry name" value="S-adenosyl-L-methionine-dependent methyltransferases"/>
    <property type="match status" value="1"/>
</dbReference>
<dbReference type="InterPro" id="IPR029063">
    <property type="entry name" value="SAM-dependent_MTases_sf"/>
</dbReference>
<dbReference type="RefSeq" id="WP_087616397.1">
    <property type="nucleotide sequence ID" value="NZ_JAFBEY010000001.1"/>
</dbReference>
<dbReference type="GO" id="GO:0008168">
    <property type="term" value="F:methyltransferase activity"/>
    <property type="evidence" value="ECO:0007669"/>
    <property type="project" value="UniProtKB-KW"/>
</dbReference>
<sequence>MEIIKSTEDQWNASLYDGKHSFVSKYGNNLVELLNPKEGERILDLGCGTGDIANTLFEYGVEVVGVDKSENMVKLATSKYPHIPFTVRDATQLTYQNEFDAVFSNATLHWVHPPNEAVQSIYQSLKHGGRLVAEFGGKGNVKTITSEIIKQINNAGFEYNAVQFPWYYPSIAEYSKLMEEAGFNVTFAQLYDRPTPLDGENGLRNWIDMFGSVLFDGIPEQSKDDLIDIVEMNLKEVLYYKGTWMADYKRIRVVGTK</sequence>
<dbReference type="Proteomes" id="UP000196594">
    <property type="component" value="Unassembled WGS sequence"/>
</dbReference>
<name>A0ABX3ZK86_9BACL</name>
<comment type="caution">
    <text evidence="2">The sequence shown here is derived from an EMBL/GenBank/DDBJ whole genome shotgun (WGS) entry which is preliminary data.</text>
</comment>
<accession>A0ABX3ZK86</accession>
<gene>
    <name evidence="2" type="ORF">CBM15_06490</name>
</gene>
<dbReference type="Gene3D" id="3.40.50.150">
    <property type="entry name" value="Vaccinia Virus protein VP39"/>
    <property type="match status" value="1"/>
</dbReference>
<dbReference type="CDD" id="cd02440">
    <property type="entry name" value="AdoMet_MTases"/>
    <property type="match status" value="1"/>
</dbReference>
<proteinExistence type="predicted"/>
<organism evidence="2 3">
    <name type="scientific">Solibacillus kalamii</name>
    <dbReference type="NCBI Taxonomy" id="1748298"/>
    <lineage>
        <taxon>Bacteria</taxon>
        <taxon>Bacillati</taxon>
        <taxon>Bacillota</taxon>
        <taxon>Bacilli</taxon>
        <taxon>Bacillales</taxon>
        <taxon>Caryophanaceae</taxon>
        <taxon>Solibacillus</taxon>
    </lineage>
</organism>
<keyword evidence="2" id="KW-0808">Transferase</keyword>
<keyword evidence="2" id="KW-0489">Methyltransferase</keyword>
<dbReference type="InterPro" id="IPR013216">
    <property type="entry name" value="Methyltransf_11"/>
</dbReference>
<dbReference type="Pfam" id="PF08241">
    <property type="entry name" value="Methyltransf_11"/>
    <property type="match status" value="1"/>
</dbReference>
<evidence type="ECO:0000259" key="1">
    <source>
        <dbReference type="Pfam" id="PF08241"/>
    </source>
</evidence>
<evidence type="ECO:0000313" key="3">
    <source>
        <dbReference type="Proteomes" id="UP000196594"/>
    </source>
</evidence>
<protein>
    <submittedName>
        <fullName evidence="2">SAM-dependent methyltransferase</fullName>
    </submittedName>
</protein>
<dbReference type="GO" id="GO:0032259">
    <property type="term" value="P:methylation"/>
    <property type="evidence" value="ECO:0007669"/>
    <property type="project" value="UniProtKB-KW"/>
</dbReference>
<dbReference type="PANTHER" id="PTHR43861:SF1">
    <property type="entry name" value="TRANS-ACONITATE 2-METHYLTRANSFERASE"/>
    <property type="match status" value="1"/>
</dbReference>
<dbReference type="PANTHER" id="PTHR43861">
    <property type="entry name" value="TRANS-ACONITATE 2-METHYLTRANSFERASE-RELATED"/>
    <property type="match status" value="1"/>
</dbReference>
<feature type="domain" description="Methyltransferase type 11" evidence="1">
    <location>
        <begin position="43"/>
        <end position="132"/>
    </location>
</feature>
<keyword evidence="3" id="KW-1185">Reference proteome</keyword>
<dbReference type="EMBL" id="NHNT01000002">
    <property type="protein sequence ID" value="OUZ40159.1"/>
    <property type="molecule type" value="Genomic_DNA"/>
</dbReference>
<reference evidence="2 3" key="1">
    <citation type="journal article" date="2017" name="Int. J. Syst. Evol. Microbiol.">
        <title>Solibacillus kalamii sp. nov., isolated from a high-efficiency particulate arrestance filter system used in the International Space Station.</title>
        <authorList>
            <person name="Checinska Sielaff A."/>
            <person name="Kumar R.M."/>
            <person name="Pal D."/>
            <person name="Mayilraj S."/>
            <person name="Venkateswaran K."/>
        </authorList>
    </citation>
    <scope>NUCLEOTIDE SEQUENCE [LARGE SCALE GENOMIC DNA]</scope>
    <source>
        <strain evidence="2 3">ISSFR-015</strain>
    </source>
</reference>